<dbReference type="Pfam" id="PF00270">
    <property type="entry name" value="DEAD"/>
    <property type="match status" value="1"/>
</dbReference>
<comment type="similarity">
    <text evidence="1">Belongs to the DEAD box helicase family. DEAH subfamily.</text>
</comment>
<dbReference type="GO" id="GO:0016787">
    <property type="term" value="F:hydrolase activity"/>
    <property type="evidence" value="ECO:0007669"/>
    <property type="project" value="UniProtKB-KW"/>
</dbReference>
<proteinExistence type="inferred from homology"/>
<evidence type="ECO:0000259" key="9">
    <source>
        <dbReference type="PROSITE" id="PS51192"/>
    </source>
</evidence>
<dbReference type="EC" id="3.6.4.13" evidence="2"/>
<name>A0A183H6Y2_9BILA</name>
<evidence type="ECO:0000313" key="13">
    <source>
        <dbReference type="WBParaSite" id="OFLC_0000324301-mRNA-1"/>
    </source>
</evidence>
<keyword evidence="4" id="KW-0378">Hydrolase</keyword>
<comment type="catalytic activity">
    <reaction evidence="7">
        <text>ATP + H2O = ADP + phosphate + H(+)</text>
        <dbReference type="Rhea" id="RHEA:13065"/>
        <dbReference type="ChEBI" id="CHEBI:15377"/>
        <dbReference type="ChEBI" id="CHEBI:15378"/>
        <dbReference type="ChEBI" id="CHEBI:30616"/>
        <dbReference type="ChEBI" id="CHEBI:43474"/>
        <dbReference type="ChEBI" id="CHEBI:456216"/>
        <dbReference type="EC" id="3.6.4.13"/>
    </reaction>
</comment>
<dbReference type="PANTHER" id="PTHR18934">
    <property type="entry name" value="ATP-DEPENDENT RNA HELICASE"/>
    <property type="match status" value="1"/>
</dbReference>
<dbReference type="InterPro" id="IPR007502">
    <property type="entry name" value="Helicase-assoc_dom"/>
</dbReference>
<dbReference type="WBParaSite" id="OFLC_0000324301-mRNA-1">
    <property type="protein sequence ID" value="OFLC_0000324301-mRNA-1"/>
    <property type="gene ID" value="OFLC_0000324301"/>
</dbReference>
<feature type="region of interest" description="Disordered" evidence="8">
    <location>
        <begin position="1"/>
        <end position="29"/>
    </location>
</feature>
<dbReference type="GO" id="GO:0003724">
    <property type="term" value="F:RNA helicase activity"/>
    <property type="evidence" value="ECO:0007669"/>
    <property type="project" value="UniProtKB-EC"/>
</dbReference>
<feature type="compositionally biased region" description="Basic and acidic residues" evidence="8">
    <location>
        <begin position="20"/>
        <end position="29"/>
    </location>
</feature>
<accession>A0A183H6Y2</accession>
<evidence type="ECO:0000256" key="1">
    <source>
        <dbReference type="ARBA" id="ARBA00008792"/>
    </source>
</evidence>
<dbReference type="SMART" id="SM00487">
    <property type="entry name" value="DEXDc"/>
    <property type="match status" value="1"/>
</dbReference>
<evidence type="ECO:0000256" key="7">
    <source>
        <dbReference type="ARBA" id="ARBA00047984"/>
    </source>
</evidence>
<evidence type="ECO:0000256" key="3">
    <source>
        <dbReference type="ARBA" id="ARBA00022741"/>
    </source>
</evidence>
<dbReference type="InterPro" id="IPR027417">
    <property type="entry name" value="P-loop_NTPase"/>
</dbReference>
<evidence type="ECO:0000256" key="2">
    <source>
        <dbReference type="ARBA" id="ARBA00012552"/>
    </source>
</evidence>
<keyword evidence="3" id="KW-0547">Nucleotide-binding</keyword>
<dbReference type="PROSITE" id="PS51192">
    <property type="entry name" value="HELICASE_ATP_BIND_1"/>
    <property type="match status" value="1"/>
</dbReference>
<dbReference type="FunFam" id="3.40.50.300:FF:000637">
    <property type="entry name" value="ATP-dependent RNA helicase DHX37/DHR1"/>
    <property type="match status" value="1"/>
</dbReference>
<keyword evidence="5" id="KW-0347">Helicase</keyword>
<feature type="domain" description="Helicase ATP-binding" evidence="9">
    <location>
        <begin position="198"/>
        <end position="364"/>
    </location>
</feature>
<evidence type="ECO:0000313" key="11">
    <source>
        <dbReference type="EMBL" id="VDO35792.1"/>
    </source>
</evidence>
<evidence type="ECO:0000256" key="5">
    <source>
        <dbReference type="ARBA" id="ARBA00022806"/>
    </source>
</evidence>
<dbReference type="GO" id="GO:0005730">
    <property type="term" value="C:nucleolus"/>
    <property type="evidence" value="ECO:0007669"/>
    <property type="project" value="TreeGrafter"/>
</dbReference>
<feature type="domain" description="Helicase C-terminal" evidence="10">
    <location>
        <begin position="428"/>
        <end position="639"/>
    </location>
</feature>
<evidence type="ECO:0000256" key="6">
    <source>
        <dbReference type="ARBA" id="ARBA00022840"/>
    </source>
</evidence>
<dbReference type="GO" id="GO:0005524">
    <property type="term" value="F:ATP binding"/>
    <property type="evidence" value="ECO:0007669"/>
    <property type="project" value="UniProtKB-KW"/>
</dbReference>
<dbReference type="Proteomes" id="UP000267606">
    <property type="component" value="Unassembled WGS sequence"/>
</dbReference>
<evidence type="ECO:0000256" key="8">
    <source>
        <dbReference type="SAM" id="MobiDB-lite"/>
    </source>
</evidence>
<dbReference type="PROSITE" id="PS51194">
    <property type="entry name" value="HELICASE_CTER"/>
    <property type="match status" value="1"/>
</dbReference>
<evidence type="ECO:0000256" key="4">
    <source>
        <dbReference type="ARBA" id="ARBA00022801"/>
    </source>
</evidence>
<dbReference type="PROSITE" id="PS00690">
    <property type="entry name" value="DEAH_ATP_HELICASE"/>
    <property type="match status" value="1"/>
</dbReference>
<dbReference type="Gene3D" id="1.20.120.1080">
    <property type="match status" value="1"/>
</dbReference>
<dbReference type="Gene3D" id="3.40.50.300">
    <property type="entry name" value="P-loop containing nucleotide triphosphate hydrolases"/>
    <property type="match status" value="2"/>
</dbReference>
<dbReference type="CDD" id="cd18791">
    <property type="entry name" value="SF2_C_RHA"/>
    <property type="match status" value="1"/>
</dbReference>
<protein>
    <recommendedName>
        <fullName evidence="2">RNA helicase</fullName>
        <ecNumber evidence="2">3.6.4.13</ecNumber>
    </recommendedName>
</protein>
<dbReference type="STRING" id="387005.A0A183H6Y2"/>
<keyword evidence="12" id="KW-1185">Reference proteome</keyword>
<dbReference type="GO" id="GO:0000462">
    <property type="term" value="P:maturation of SSU-rRNA from tricistronic rRNA transcript (SSU-rRNA, 5.8S rRNA, LSU-rRNA)"/>
    <property type="evidence" value="ECO:0007669"/>
    <property type="project" value="TreeGrafter"/>
</dbReference>
<dbReference type="PANTHER" id="PTHR18934:SF99">
    <property type="entry name" value="ATP-DEPENDENT RNA HELICASE DHX37-RELATED"/>
    <property type="match status" value="1"/>
</dbReference>
<dbReference type="SUPFAM" id="SSF52540">
    <property type="entry name" value="P-loop containing nucleoside triphosphate hydrolases"/>
    <property type="match status" value="1"/>
</dbReference>
<dbReference type="CDD" id="cd17982">
    <property type="entry name" value="DEXHc_DHX37"/>
    <property type="match status" value="1"/>
</dbReference>
<dbReference type="InterPro" id="IPR014001">
    <property type="entry name" value="Helicase_ATP-bd"/>
</dbReference>
<dbReference type="SMART" id="SM00847">
    <property type="entry name" value="HA2"/>
    <property type="match status" value="1"/>
</dbReference>
<reference evidence="11 12" key="2">
    <citation type="submission" date="2018-11" db="EMBL/GenBank/DDBJ databases">
        <authorList>
            <consortium name="Pathogen Informatics"/>
        </authorList>
    </citation>
    <scope>NUCLEOTIDE SEQUENCE [LARGE SCALE GENOMIC DNA]</scope>
</reference>
<dbReference type="EMBL" id="UZAJ01002109">
    <property type="protein sequence ID" value="VDO35792.1"/>
    <property type="molecule type" value="Genomic_DNA"/>
</dbReference>
<keyword evidence="6" id="KW-0067">ATP-binding</keyword>
<dbReference type="InterPro" id="IPR011545">
    <property type="entry name" value="DEAD/DEAH_box_helicase_dom"/>
</dbReference>
<dbReference type="Pfam" id="PF00271">
    <property type="entry name" value="Helicase_C"/>
    <property type="match status" value="1"/>
</dbReference>
<dbReference type="InterPro" id="IPR001650">
    <property type="entry name" value="Helicase_C-like"/>
</dbReference>
<dbReference type="InterPro" id="IPR002464">
    <property type="entry name" value="DNA/RNA_helicase_DEAH_CS"/>
</dbReference>
<reference evidence="13" key="1">
    <citation type="submission" date="2016-06" db="UniProtKB">
        <authorList>
            <consortium name="WormBaseParasite"/>
        </authorList>
    </citation>
    <scope>IDENTIFICATION</scope>
</reference>
<sequence>MQYQLPMDTMSKLTAKIHPRKPEKSEESFIPKKLSSLAGREFIPLPELKKDPVQENYYETGSESEDDVLLAEEITMEAESSKCSVDNNDLGGKQVEDNMDKRSENLANQSQPPFFTNEMIDIDDNKSKIKSHEEMHLPEANTLELDVANLPVKISSVTKKISVLEDARKSKFVPVHRSESVEAQRSKLPIYAEEQSIMEAINDNCATIICGETGSGKTTQLPQFLYEAGYTRNGKLIGITEPRRVAAISMAARVAQEMNLPNAVSYQIKYEGNRSVDTSILFMTDGVLMKEMQKDVMLSAYSVIIIDEAHERSMYSDVLIGLLTRIAPYRLRMGSPLKLIIMSATLRLDDFRNKRLFPMSLPPVLSIDVRQYPVSVYFEKRTPENYLTAAFHKICEIHEHKSPGTILVFLSGKLEVMALLKWLVERYTIRQKTYKRKKKKASEEKLKQNQLELGKTISNKSKRIEKSADEELADDRFADADLDCGDSGSEMDEFNFCPEASRPRNSSAPPLFCLPLYSLLSSKKQQRIFEPVPDGHRMCVIATNVAETSLTIPAVRYVVDSGREKRRYYDPITGVSQFVVSWISQASADQRAGRAGRVQPGEVYRLYSSAVYSDFEKFSAPEILTKPVDQLVLHLKSMNIVKVANFPFPTPPDKDSLEEAEKRLIRLGALQVTVRNNVKEARISLLGKTLSVFPLAPVFAKILVMANQHSLISHACCLVAALSVREPLIPLYSLRGGNAQETQALMLEALKQRRSWCPPGQARNFGDLTVLLQAILNAEALEVSN</sequence>
<dbReference type="GO" id="GO:0003723">
    <property type="term" value="F:RNA binding"/>
    <property type="evidence" value="ECO:0007669"/>
    <property type="project" value="TreeGrafter"/>
</dbReference>
<dbReference type="Pfam" id="PF21010">
    <property type="entry name" value="HA2_C"/>
    <property type="match status" value="1"/>
</dbReference>
<dbReference type="SMART" id="SM00490">
    <property type="entry name" value="HELICc"/>
    <property type="match status" value="1"/>
</dbReference>
<evidence type="ECO:0000313" key="12">
    <source>
        <dbReference type="Proteomes" id="UP000267606"/>
    </source>
</evidence>
<dbReference type="AlphaFoldDB" id="A0A183H6Y2"/>
<gene>
    <name evidence="11" type="ORF">OFLC_LOCUS3244</name>
</gene>
<evidence type="ECO:0000259" key="10">
    <source>
        <dbReference type="PROSITE" id="PS51194"/>
    </source>
</evidence>
<organism evidence="13">
    <name type="scientific">Onchocerca flexuosa</name>
    <dbReference type="NCBI Taxonomy" id="387005"/>
    <lineage>
        <taxon>Eukaryota</taxon>
        <taxon>Metazoa</taxon>
        <taxon>Ecdysozoa</taxon>
        <taxon>Nematoda</taxon>
        <taxon>Chromadorea</taxon>
        <taxon>Rhabditida</taxon>
        <taxon>Spirurina</taxon>
        <taxon>Spiruromorpha</taxon>
        <taxon>Filarioidea</taxon>
        <taxon>Onchocercidae</taxon>
        <taxon>Onchocerca</taxon>
    </lineage>
</organism>